<keyword evidence="3" id="KW-0677">Repeat</keyword>
<dbReference type="PROSITE" id="PS00028">
    <property type="entry name" value="ZINC_FINGER_C2H2_1"/>
    <property type="match status" value="1"/>
</dbReference>
<sequence>MYVLLDSGVEMLGGGGALASGNSMASVKGYHCHHCSYVTGRRYDLKRHMRTHTGEKPWICPHCNHQFALKHNLKSHLRTHKW</sequence>
<accession>A0A8J5MT22</accession>
<evidence type="ECO:0000313" key="10">
    <source>
        <dbReference type="Proteomes" id="UP000747542"/>
    </source>
</evidence>
<dbReference type="GO" id="GO:0005634">
    <property type="term" value="C:nucleus"/>
    <property type="evidence" value="ECO:0007669"/>
    <property type="project" value="UniProtKB-SubCell"/>
</dbReference>
<dbReference type="InterPro" id="IPR013087">
    <property type="entry name" value="Znf_C2H2_type"/>
</dbReference>
<reference evidence="9" key="1">
    <citation type="journal article" date="2021" name="Sci. Adv.">
        <title>The American lobster genome reveals insights on longevity, neural, and immune adaptations.</title>
        <authorList>
            <person name="Polinski J.M."/>
            <person name="Zimin A.V."/>
            <person name="Clark K.F."/>
            <person name="Kohn A.B."/>
            <person name="Sadowski N."/>
            <person name="Timp W."/>
            <person name="Ptitsyn A."/>
            <person name="Khanna P."/>
            <person name="Romanova D.Y."/>
            <person name="Williams P."/>
            <person name="Greenwood S.J."/>
            <person name="Moroz L.L."/>
            <person name="Walt D.R."/>
            <person name="Bodnar A.G."/>
        </authorList>
    </citation>
    <scope>NUCLEOTIDE SEQUENCE</scope>
    <source>
        <strain evidence="9">GMGI-L3</strain>
    </source>
</reference>
<comment type="subcellular location">
    <subcellularLocation>
        <location evidence="1">Nucleus</location>
    </subcellularLocation>
</comment>
<organism evidence="9 10">
    <name type="scientific">Homarus americanus</name>
    <name type="common">American lobster</name>
    <dbReference type="NCBI Taxonomy" id="6706"/>
    <lineage>
        <taxon>Eukaryota</taxon>
        <taxon>Metazoa</taxon>
        <taxon>Ecdysozoa</taxon>
        <taxon>Arthropoda</taxon>
        <taxon>Crustacea</taxon>
        <taxon>Multicrustacea</taxon>
        <taxon>Malacostraca</taxon>
        <taxon>Eumalacostraca</taxon>
        <taxon>Eucarida</taxon>
        <taxon>Decapoda</taxon>
        <taxon>Pleocyemata</taxon>
        <taxon>Astacidea</taxon>
        <taxon>Nephropoidea</taxon>
        <taxon>Nephropidae</taxon>
        <taxon>Homarus</taxon>
    </lineage>
</organism>
<keyword evidence="4 7" id="KW-0863">Zinc-finger</keyword>
<evidence type="ECO:0000256" key="3">
    <source>
        <dbReference type="ARBA" id="ARBA00022737"/>
    </source>
</evidence>
<feature type="domain" description="C2H2-type" evidence="8">
    <location>
        <begin position="58"/>
        <end position="82"/>
    </location>
</feature>
<keyword evidence="2" id="KW-0479">Metal-binding</keyword>
<name>A0A8J5MT22_HOMAM</name>
<evidence type="ECO:0000256" key="4">
    <source>
        <dbReference type="ARBA" id="ARBA00022771"/>
    </source>
</evidence>
<gene>
    <name evidence="9" type="primary">Sall4-L</name>
    <name evidence="9" type="ORF">Hamer_G008036</name>
</gene>
<dbReference type="Pfam" id="PF00096">
    <property type="entry name" value="zf-C2H2"/>
    <property type="match status" value="2"/>
</dbReference>
<evidence type="ECO:0000256" key="7">
    <source>
        <dbReference type="PROSITE-ProRule" id="PRU00042"/>
    </source>
</evidence>
<dbReference type="Gene3D" id="3.30.160.60">
    <property type="entry name" value="Classic Zinc Finger"/>
    <property type="match status" value="2"/>
</dbReference>
<evidence type="ECO:0000256" key="2">
    <source>
        <dbReference type="ARBA" id="ARBA00022723"/>
    </source>
</evidence>
<evidence type="ECO:0000313" key="9">
    <source>
        <dbReference type="EMBL" id="KAG7162487.1"/>
    </source>
</evidence>
<dbReference type="SMART" id="SM00355">
    <property type="entry name" value="ZnF_C2H2"/>
    <property type="match status" value="2"/>
</dbReference>
<dbReference type="PROSITE" id="PS50157">
    <property type="entry name" value="ZINC_FINGER_C2H2_2"/>
    <property type="match status" value="2"/>
</dbReference>
<dbReference type="EMBL" id="JAHLQT010027705">
    <property type="protein sequence ID" value="KAG7162487.1"/>
    <property type="molecule type" value="Genomic_DNA"/>
</dbReference>
<dbReference type="Proteomes" id="UP000747542">
    <property type="component" value="Unassembled WGS sequence"/>
</dbReference>
<dbReference type="PANTHER" id="PTHR24394">
    <property type="entry name" value="ZINC FINGER PROTEIN"/>
    <property type="match status" value="1"/>
</dbReference>
<feature type="domain" description="C2H2-type" evidence="8">
    <location>
        <begin position="30"/>
        <end position="57"/>
    </location>
</feature>
<evidence type="ECO:0000256" key="5">
    <source>
        <dbReference type="ARBA" id="ARBA00022833"/>
    </source>
</evidence>
<keyword evidence="10" id="KW-1185">Reference proteome</keyword>
<dbReference type="PANTHER" id="PTHR24394:SF29">
    <property type="entry name" value="MYONEURIN"/>
    <property type="match status" value="1"/>
</dbReference>
<evidence type="ECO:0000256" key="1">
    <source>
        <dbReference type="ARBA" id="ARBA00004123"/>
    </source>
</evidence>
<dbReference type="GO" id="GO:0000981">
    <property type="term" value="F:DNA-binding transcription factor activity, RNA polymerase II-specific"/>
    <property type="evidence" value="ECO:0007669"/>
    <property type="project" value="TreeGrafter"/>
</dbReference>
<evidence type="ECO:0000259" key="8">
    <source>
        <dbReference type="PROSITE" id="PS50157"/>
    </source>
</evidence>
<proteinExistence type="predicted"/>
<comment type="caution">
    <text evidence="9">The sequence shown here is derived from an EMBL/GenBank/DDBJ whole genome shotgun (WGS) entry which is preliminary data.</text>
</comment>
<dbReference type="SUPFAM" id="SSF57667">
    <property type="entry name" value="beta-beta-alpha zinc fingers"/>
    <property type="match status" value="1"/>
</dbReference>
<evidence type="ECO:0000256" key="6">
    <source>
        <dbReference type="ARBA" id="ARBA00023242"/>
    </source>
</evidence>
<protein>
    <submittedName>
        <fullName evidence="9">Sal-like protein 4-like</fullName>
    </submittedName>
</protein>
<dbReference type="FunFam" id="3.30.160.60:FF:002343">
    <property type="entry name" value="Zinc finger protein 33A"/>
    <property type="match status" value="1"/>
</dbReference>
<keyword evidence="5" id="KW-0862">Zinc</keyword>
<dbReference type="GO" id="GO:0008270">
    <property type="term" value="F:zinc ion binding"/>
    <property type="evidence" value="ECO:0007669"/>
    <property type="project" value="UniProtKB-KW"/>
</dbReference>
<dbReference type="AlphaFoldDB" id="A0A8J5MT22"/>
<dbReference type="InterPro" id="IPR036236">
    <property type="entry name" value="Znf_C2H2_sf"/>
</dbReference>
<keyword evidence="6" id="KW-0539">Nucleus</keyword>